<evidence type="ECO:0000313" key="3">
    <source>
        <dbReference type="Proteomes" id="UP000471026"/>
    </source>
</evidence>
<feature type="region of interest" description="Disordered" evidence="1">
    <location>
        <begin position="156"/>
        <end position="202"/>
    </location>
</feature>
<dbReference type="SUPFAM" id="SSF55961">
    <property type="entry name" value="Bet v1-like"/>
    <property type="match status" value="1"/>
</dbReference>
<dbReference type="Gene3D" id="3.30.530.20">
    <property type="match status" value="1"/>
</dbReference>
<name>A0A6N9QYH0_9MICC</name>
<sequence>MSVRVTEVDSTDHGFSLLVEQDVAVTAQEFDLALGRPRGMGRWFGIHVTWPMSPDDQLHVGSAIEFDVPVGPFTFDYVMIVADRVPGESLMLRTTKGFADMIMEYAWQPTSSGVTVQLRADFRLRGGLRWKRPWARMMAERRLAQGLERMRRDLAAGQPGELATSSTEYPSRGTGHGVRAAAHGRHAGTHRKATGRRRAQRA</sequence>
<organism evidence="2 3">
    <name type="scientific">Kocuria marina subsp. indica</name>
    <dbReference type="NCBI Taxonomy" id="1049583"/>
    <lineage>
        <taxon>Bacteria</taxon>
        <taxon>Bacillati</taxon>
        <taxon>Actinomycetota</taxon>
        <taxon>Actinomycetes</taxon>
        <taxon>Micrococcales</taxon>
        <taxon>Micrococcaceae</taxon>
        <taxon>Kocuria</taxon>
    </lineage>
</organism>
<proteinExistence type="predicted"/>
<gene>
    <name evidence="2" type="ORF">GKZ75_08625</name>
</gene>
<dbReference type="EMBL" id="WMHZ01000011">
    <property type="protein sequence ID" value="NDO78285.1"/>
    <property type="molecule type" value="Genomic_DNA"/>
</dbReference>
<reference evidence="2 3" key="1">
    <citation type="submission" date="2019-11" db="EMBL/GenBank/DDBJ databases">
        <title>Draft genome sequence of Kocuria indica DP-K7, a methyl red degrading Actinobacterium.</title>
        <authorList>
            <person name="Kumaran S."/>
            <person name="Tischler D."/>
            <person name="Ngo A.C.R."/>
            <person name="Schultes F."/>
        </authorList>
    </citation>
    <scope>NUCLEOTIDE SEQUENCE [LARGE SCALE GENOMIC DNA]</scope>
    <source>
        <strain evidence="2 3">DP-K7</strain>
    </source>
</reference>
<accession>A0A6N9QYH0</accession>
<evidence type="ECO:0000313" key="2">
    <source>
        <dbReference type="EMBL" id="NDO78285.1"/>
    </source>
</evidence>
<dbReference type="AlphaFoldDB" id="A0A6N9QYH0"/>
<comment type="caution">
    <text evidence="2">The sequence shown here is derived from an EMBL/GenBank/DDBJ whole genome shotgun (WGS) entry which is preliminary data.</text>
</comment>
<dbReference type="InterPro" id="IPR023393">
    <property type="entry name" value="START-like_dom_sf"/>
</dbReference>
<dbReference type="Proteomes" id="UP000471026">
    <property type="component" value="Unassembled WGS sequence"/>
</dbReference>
<feature type="compositionally biased region" description="Basic residues" evidence="1">
    <location>
        <begin position="182"/>
        <end position="202"/>
    </location>
</feature>
<evidence type="ECO:0000256" key="1">
    <source>
        <dbReference type="SAM" id="MobiDB-lite"/>
    </source>
</evidence>
<dbReference type="RefSeq" id="WP_162229658.1">
    <property type="nucleotide sequence ID" value="NZ_WMHZ01000011.1"/>
</dbReference>
<evidence type="ECO:0008006" key="4">
    <source>
        <dbReference type="Google" id="ProtNLM"/>
    </source>
</evidence>
<protein>
    <recommendedName>
        <fullName evidence="4">SRPBCC family protein</fullName>
    </recommendedName>
</protein>